<dbReference type="InterPro" id="IPR032301">
    <property type="entry name" value="DUF4844"/>
</dbReference>
<comment type="caution">
    <text evidence="2">The sequence shown here is derived from an EMBL/GenBank/DDBJ whole genome shotgun (WGS) entry which is preliminary data.</text>
</comment>
<organism evidence="2 3">
    <name type="scientific">Acinetobacter venetianus</name>
    <dbReference type="NCBI Taxonomy" id="52133"/>
    <lineage>
        <taxon>Bacteria</taxon>
        <taxon>Pseudomonadati</taxon>
        <taxon>Pseudomonadota</taxon>
        <taxon>Gammaproteobacteria</taxon>
        <taxon>Moraxellales</taxon>
        <taxon>Moraxellaceae</taxon>
        <taxon>Acinetobacter</taxon>
    </lineage>
</organism>
<proteinExistence type="predicted"/>
<sequence>MKLLSIFLVTGLLLLSGYTKANEHSDNSSNRVIEQLHQFQKQDHFAGDGYLYTGVEDKKLKELLNQKVAETAETYIELYQNAKQPTKEQRLKILSNGIHQINPDTLDTEDREQVATTFEHFLDITGLESSEGILNTWMYGEEINELIEQNQSTQSQ</sequence>
<dbReference type="Pfam" id="PF16133">
    <property type="entry name" value="DUF4844"/>
    <property type="match status" value="1"/>
</dbReference>
<dbReference type="Proteomes" id="UP000075544">
    <property type="component" value="Unassembled WGS sequence"/>
</dbReference>
<dbReference type="RefSeq" id="WP_061525604.1">
    <property type="nucleotide sequence ID" value="NZ_JRHX01000092.1"/>
</dbReference>
<protein>
    <recommendedName>
        <fullName evidence="4">DUF4844 domain-containing protein</fullName>
    </recommendedName>
</protein>
<reference evidence="2 3" key="1">
    <citation type="journal article" date="2016" name="Sci. Rep.">
        <title>Genomic and phenotypic characterization of the species Acinetobacter venetianus.</title>
        <authorList>
            <person name="Fondi M."/>
            <person name="Maida I."/>
            <person name="Perrin E."/>
            <person name="Orlandini V."/>
            <person name="La Torre L."/>
            <person name="Bosi E."/>
            <person name="Negroni A."/>
            <person name="Zanaroli G."/>
            <person name="Fava F."/>
            <person name="Decorosi F."/>
            <person name="Giovannetti L."/>
            <person name="Viti C."/>
            <person name="Vaneechoutte M."/>
            <person name="Dijkshoorn L."/>
            <person name="Fani R."/>
        </authorList>
    </citation>
    <scope>NUCLEOTIDE SEQUENCE [LARGE SCALE GENOMIC DNA]</scope>
    <source>
        <strain evidence="2 3">LUH13518</strain>
    </source>
</reference>
<evidence type="ECO:0000313" key="3">
    <source>
        <dbReference type="Proteomes" id="UP000075544"/>
    </source>
</evidence>
<dbReference type="AlphaFoldDB" id="A0A150HPS9"/>
<feature type="chain" id="PRO_5007562878" description="DUF4844 domain-containing protein" evidence="1">
    <location>
        <begin position="22"/>
        <end position="156"/>
    </location>
</feature>
<dbReference type="Gene3D" id="1.20.1480.40">
    <property type="entry name" value="Uncharacterised protein PF16133, DUF4844"/>
    <property type="match status" value="1"/>
</dbReference>
<evidence type="ECO:0000256" key="1">
    <source>
        <dbReference type="SAM" id="SignalP"/>
    </source>
</evidence>
<accession>A0A150HPS9</accession>
<keyword evidence="1" id="KW-0732">Signal</keyword>
<dbReference type="EMBL" id="JRHX01000092">
    <property type="protein sequence ID" value="KXZ68403.1"/>
    <property type="molecule type" value="Genomic_DNA"/>
</dbReference>
<evidence type="ECO:0008006" key="4">
    <source>
        <dbReference type="Google" id="ProtNLM"/>
    </source>
</evidence>
<dbReference type="PATRIC" id="fig|52133.19.peg.3178"/>
<gene>
    <name evidence="2" type="ORF">AVENLUH13518_03128</name>
</gene>
<evidence type="ECO:0000313" key="2">
    <source>
        <dbReference type="EMBL" id="KXZ68403.1"/>
    </source>
</evidence>
<dbReference type="InterPro" id="IPR038360">
    <property type="entry name" value="DUF4844_sf"/>
</dbReference>
<name>A0A150HPS9_9GAMM</name>
<feature type="signal peptide" evidence="1">
    <location>
        <begin position="1"/>
        <end position="21"/>
    </location>
</feature>